<dbReference type="GO" id="GO:0005634">
    <property type="term" value="C:nucleus"/>
    <property type="evidence" value="ECO:0007669"/>
    <property type="project" value="UniProtKB-SubCell"/>
</dbReference>
<comment type="similarity">
    <text evidence="2 9">Belongs to the replication factor A protein 1 family.</text>
</comment>
<sequence length="626" mass="68759">MVNLTANAVAMLYNNQTPDGFEPWLQVIDTKKIKPASGAGGDRYRVVLSDGTSYISGMLATQLASLMESESLQVNYVVQLKDYIGNEVQGRRILIVLNVGEIVPAYERIGAPQSIEGAKGAPVPPAVSSAPPPSLSANRPPTSSYQPPQQQQPLATSYQNQSNSYAQPMKQDPPSAYNRGPVVRQDPNVRLSDIQSLNPYAGGRWTIKARVTNRAPIKNWTNARGQGKLFSVDLLDSKGGEIRGTMFNDAVDKFYELLRPGGVFYFAGGKVKMANRKFSSVNNDYEITFDQHSEITPAPEDTEIQQMNYAFKKIAMIETLPAESNVDVIGVVKNVAPVNEITSKAGKQLFKRDITLVDDSNAEIKCTMWNERAQEDCSSWTNNVVAIKGCRVSDYNGKSIGTLSSSSFSVNPTIPEAAQLLNWFNTGGNMSQTRSLSASAGGFGGGSLGSFSERSVISDIKAKQLGFAQKPDYITVKGTVNFIKHDTGIYYQACIKCQKKVVPDVAQNYSCEKCQTTYRNCENRYIMSVVVLDHTGSTWTTCFNDQGKVVLNGRTADEIGELKDTNPSMFEAAFKDALFKEYVFRLRVKAENVQEELRVKAGVVNLEPINYAAEAKDLLQAIAQYN</sequence>
<evidence type="ECO:0000256" key="6">
    <source>
        <dbReference type="ARBA" id="ARBA00022833"/>
    </source>
</evidence>
<evidence type="ECO:0000256" key="3">
    <source>
        <dbReference type="ARBA" id="ARBA00022705"/>
    </source>
</evidence>
<dbReference type="GO" id="GO:0006281">
    <property type="term" value="P:DNA repair"/>
    <property type="evidence" value="ECO:0007669"/>
    <property type="project" value="InterPro"/>
</dbReference>
<keyword evidence="6 9" id="KW-0862">Zinc</keyword>
<dbReference type="InterPro" id="IPR012340">
    <property type="entry name" value="NA-bd_OB-fold"/>
</dbReference>
<dbReference type="Pfam" id="PF01336">
    <property type="entry name" value="tRNA_anti-codon"/>
    <property type="match status" value="1"/>
</dbReference>
<accession>A0A8K1FI22</accession>
<organism evidence="15 16">
    <name type="scientific">Pythium oligandrum</name>
    <name type="common">Mycoparasitic fungus</name>
    <dbReference type="NCBI Taxonomy" id="41045"/>
    <lineage>
        <taxon>Eukaryota</taxon>
        <taxon>Sar</taxon>
        <taxon>Stramenopiles</taxon>
        <taxon>Oomycota</taxon>
        <taxon>Peronosporomycetes</taxon>
        <taxon>Pythiales</taxon>
        <taxon>Pythiaceae</taxon>
        <taxon>Pythium</taxon>
    </lineage>
</organism>
<evidence type="ECO:0000256" key="1">
    <source>
        <dbReference type="ARBA" id="ARBA00004123"/>
    </source>
</evidence>
<dbReference type="GO" id="GO:0008270">
    <property type="term" value="F:zinc ion binding"/>
    <property type="evidence" value="ECO:0007669"/>
    <property type="project" value="UniProtKB-KW"/>
</dbReference>
<evidence type="ECO:0000256" key="4">
    <source>
        <dbReference type="ARBA" id="ARBA00022723"/>
    </source>
</evidence>
<keyword evidence="16" id="KW-1185">Reference proteome</keyword>
<dbReference type="InterPro" id="IPR004591">
    <property type="entry name" value="Rfa1"/>
</dbReference>
<evidence type="ECO:0000259" key="13">
    <source>
        <dbReference type="Pfam" id="PF08646"/>
    </source>
</evidence>
<dbReference type="AlphaFoldDB" id="A0A8K1FI22"/>
<dbReference type="FunFam" id="2.40.50.140:FF:000117">
    <property type="entry name" value="Replication protein A subunit"/>
    <property type="match status" value="1"/>
</dbReference>
<dbReference type="CDD" id="cd04474">
    <property type="entry name" value="RPA1_DBD_A"/>
    <property type="match status" value="1"/>
</dbReference>
<evidence type="ECO:0000313" key="16">
    <source>
        <dbReference type="Proteomes" id="UP000794436"/>
    </source>
</evidence>
<feature type="domain" description="Replication factor-A protein 1 N-terminal" evidence="12">
    <location>
        <begin position="4"/>
        <end position="100"/>
    </location>
</feature>
<dbReference type="SUPFAM" id="SSF50249">
    <property type="entry name" value="Nucleic acid-binding proteins"/>
    <property type="match status" value="4"/>
</dbReference>
<dbReference type="GO" id="GO:0003677">
    <property type="term" value="F:DNA binding"/>
    <property type="evidence" value="ECO:0007669"/>
    <property type="project" value="UniProtKB-KW"/>
</dbReference>
<comment type="caution">
    <text evidence="15">The sequence shown here is derived from an EMBL/GenBank/DDBJ whole genome shotgun (WGS) entry which is preliminary data.</text>
</comment>
<name>A0A8K1FI22_PYTOL</name>
<feature type="region of interest" description="Disordered" evidence="10">
    <location>
        <begin position="117"/>
        <end position="183"/>
    </location>
</feature>
<dbReference type="OrthoDB" id="1751331at2759"/>
<dbReference type="InterPro" id="IPR004365">
    <property type="entry name" value="NA-bd_OB_tRNA"/>
</dbReference>
<dbReference type="InterPro" id="IPR013955">
    <property type="entry name" value="Rep_factor-A_C"/>
</dbReference>
<reference evidence="15" key="1">
    <citation type="submission" date="2019-03" db="EMBL/GenBank/DDBJ databases">
        <title>Long read genome sequence of the mycoparasitic Pythium oligandrum ATCC 38472 isolated from sugarbeet rhizosphere.</title>
        <authorList>
            <person name="Gaulin E."/>
        </authorList>
    </citation>
    <scope>NUCLEOTIDE SEQUENCE</scope>
    <source>
        <strain evidence="15">ATCC 38472_TT</strain>
    </source>
</reference>
<comment type="subcellular location">
    <subcellularLocation>
        <location evidence="1 9">Nucleus</location>
    </subcellularLocation>
</comment>
<dbReference type="PANTHER" id="PTHR47165">
    <property type="entry name" value="OS03G0429900 PROTEIN"/>
    <property type="match status" value="1"/>
</dbReference>
<keyword evidence="8 9" id="KW-0539">Nucleus</keyword>
<dbReference type="CDD" id="cd04475">
    <property type="entry name" value="RPA1_DBD_B"/>
    <property type="match status" value="1"/>
</dbReference>
<dbReference type="Gene3D" id="2.40.50.140">
    <property type="entry name" value="Nucleic acid-binding proteins"/>
    <property type="match status" value="4"/>
</dbReference>
<dbReference type="InterPro" id="IPR047192">
    <property type="entry name" value="Euk_RPA1_DBD_C"/>
</dbReference>
<keyword evidence="4 9" id="KW-0479">Metal-binding</keyword>
<dbReference type="CDD" id="cd04476">
    <property type="entry name" value="RPA1_DBD_C"/>
    <property type="match status" value="1"/>
</dbReference>
<evidence type="ECO:0000313" key="15">
    <source>
        <dbReference type="EMBL" id="TMW63346.1"/>
    </source>
</evidence>
<evidence type="ECO:0000256" key="5">
    <source>
        <dbReference type="ARBA" id="ARBA00022771"/>
    </source>
</evidence>
<dbReference type="EMBL" id="SPLM01000072">
    <property type="protein sequence ID" value="TMW63346.1"/>
    <property type="molecule type" value="Genomic_DNA"/>
</dbReference>
<dbReference type="Pfam" id="PF16900">
    <property type="entry name" value="REPA_OB_2"/>
    <property type="match status" value="1"/>
</dbReference>
<keyword evidence="5 9" id="KW-0863">Zinc-finger</keyword>
<evidence type="ECO:0000259" key="14">
    <source>
        <dbReference type="Pfam" id="PF16900"/>
    </source>
</evidence>
<evidence type="ECO:0000259" key="12">
    <source>
        <dbReference type="Pfam" id="PF04057"/>
    </source>
</evidence>
<dbReference type="GO" id="GO:0006310">
    <property type="term" value="P:DNA recombination"/>
    <property type="evidence" value="ECO:0007669"/>
    <property type="project" value="InterPro"/>
</dbReference>
<evidence type="ECO:0000256" key="2">
    <source>
        <dbReference type="ARBA" id="ARBA00005690"/>
    </source>
</evidence>
<dbReference type="NCBIfam" id="TIGR00617">
    <property type="entry name" value="rpa1"/>
    <property type="match status" value="1"/>
</dbReference>
<dbReference type="CDD" id="cd04477">
    <property type="entry name" value="RPA1N"/>
    <property type="match status" value="1"/>
</dbReference>
<feature type="compositionally biased region" description="Pro residues" evidence="10">
    <location>
        <begin position="122"/>
        <end position="134"/>
    </location>
</feature>
<dbReference type="FunFam" id="2.40.50.140:FF:000041">
    <property type="entry name" value="Replication protein A subunit"/>
    <property type="match status" value="1"/>
</dbReference>
<feature type="domain" description="OB" evidence="11">
    <location>
        <begin position="205"/>
        <end position="287"/>
    </location>
</feature>
<evidence type="ECO:0000256" key="9">
    <source>
        <dbReference type="RuleBase" id="RU364130"/>
    </source>
</evidence>
<feature type="compositionally biased region" description="Low complexity" evidence="10">
    <location>
        <begin position="135"/>
        <end position="153"/>
    </location>
</feature>
<keyword evidence="3 9" id="KW-0235">DNA replication</keyword>
<evidence type="ECO:0000256" key="8">
    <source>
        <dbReference type="ARBA" id="ARBA00023242"/>
    </source>
</evidence>
<feature type="domain" description="Replication protein A OB" evidence="14">
    <location>
        <begin position="314"/>
        <end position="411"/>
    </location>
</feature>
<protein>
    <recommendedName>
        <fullName evidence="9">Replication protein A subunit</fullName>
    </recommendedName>
</protein>
<dbReference type="FunFam" id="2.40.50.140:FF:000064">
    <property type="entry name" value="Replication protein A subunit"/>
    <property type="match status" value="1"/>
</dbReference>
<feature type="compositionally biased region" description="Polar residues" evidence="10">
    <location>
        <begin position="154"/>
        <end position="166"/>
    </location>
</feature>
<feature type="domain" description="Replication factor A C-terminal" evidence="13">
    <location>
        <begin position="473"/>
        <end position="618"/>
    </location>
</feature>
<keyword evidence="7 9" id="KW-0238">DNA-binding</keyword>
<evidence type="ECO:0000256" key="10">
    <source>
        <dbReference type="SAM" id="MobiDB-lite"/>
    </source>
</evidence>
<dbReference type="InterPro" id="IPR031657">
    <property type="entry name" value="REPA_OB_2"/>
</dbReference>
<dbReference type="FunFam" id="2.40.50.140:FF:000090">
    <property type="entry name" value="Replication protein A subunit"/>
    <property type="match status" value="1"/>
</dbReference>
<dbReference type="Pfam" id="PF04057">
    <property type="entry name" value="Rep-A_N"/>
    <property type="match status" value="1"/>
</dbReference>
<dbReference type="PANTHER" id="PTHR47165:SF4">
    <property type="entry name" value="OS03G0429900 PROTEIN"/>
    <property type="match status" value="1"/>
</dbReference>
<proteinExistence type="inferred from homology"/>
<dbReference type="InterPro" id="IPR007199">
    <property type="entry name" value="Rep_factor-A_N"/>
</dbReference>
<gene>
    <name evidence="15" type="ORF">Poli38472_002287</name>
</gene>
<dbReference type="GO" id="GO:0006260">
    <property type="term" value="P:DNA replication"/>
    <property type="evidence" value="ECO:0007669"/>
    <property type="project" value="UniProtKB-KW"/>
</dbReference>
<dbReference type="Pfam" id="PF08646">
    <property type="entry name" value="Rep_fac-A_C"/>
    <property type="match status" value="1"/>
</dbReference>
<evidence type="ECO:0000259" key="11">
    <source>
        <dbReference type="Pfam" id="PF01336"/>
    </source>
</evidence>
<dbReference type="Proteomes" id="UP000794436">
    <property type="component" value="Unassembled WGS sequence"/>
</dbReference>
<evidence type="ECO:0000256" key="7">
    <source>
        <dbReference type="ARBA" id="ARBA00023125"/>
    </source>
</evidence>